<protein>
    <submittedName>
        <fullName evidence="1">CU044_5270 family protein</fullName>
    </submittedName>
</protein>
<dbReference type="NCBIfam" id="NF038083">
    <property type="entry name" value="CU044_5270_fam"/>
    <property type="match status" value="1"/>
</dbReference>
<proteinExistence type="predicted"/>
<dbReference type="RefSeq" id="WP_377338582.1">
    <property type="nucleotide sequence ID" value="NZ_JBHLUE010000010.1"/>
</dbReference>
<dbReference type="Proteomes" id="UP001589894">
    <property type="component" value="Unassembled WGS sequence"/>
</dbReference>
<reference evidence="1 2" key="1">
    <citation type="submission" date="2024-09" db="EMBL/GenBank/DDBJ databases">
        <authorList>
            <person name="Sun Q."/>
            <person name="Mori K."/>
        </authorList>
    </citation>
    <scope>NUCLEOTIDE SEQUENCE [LARGE SCALE GENOMIC DNA]</scope>
    <source>
        <strain evidence="1 2">TBRC 2205</strain>
    </source>
</reference>
<name>A0ABV6NWD4_9ACTN</name>
<accession>A0ABV6NWD4</accession>
<sequence>MNEDLQLVRELLDTPGPTAQATFQARNKLTTAIQGRPSRRTLRPALAGAGAIVTATAAVLAFSLAQPDAGTRGPGGGTATQARQLGAQDFLLAAATTAGTQKAGRYWHTEAVVMHGPVHVQGYDLAERAIVGYWLAKDPQDASWIGQRDLGYRPFSQEDARKWVAAGKPTNWTVTSDDAAGHRTLRAAPGKATLSKLPASMFLQSLGGFNAAEVNALPTDPARLAKLFQDRIVQRASAALPGTPAGDANLFQAMTDLLVQVPAPPAVRATAFKVIAGLPGIASQEHVTDGEGRDGVRITLLQRGAAVEEANSIILDPATHEIFARGYRGQVAGADAGKAVKSNSETFLKTEWTDARPTAPTHS</sequence>
<keyword evidence="2" id="KW-1185">Reference proteome</keyword>
<comment type="caution">
    <text evidence="1">The sequence shown here is derived from an EMBL/GenBank/DDBJ whole genome shotgun (WGS) entry which is preliminary data.</text>
</comment>
<organism evidence="1 2">
    <name type="scientific">Plantactinospora siamensis</name>
    <dbReference type="NCBI Taxonomy" id="555372"/>
    <lineage>
        <taxon>Bacteria</taxon>
        <taxon>Bacillati</taxon>
        <taxon>Actinomycetota</taxon>
        <taxon>Actinomycetes</taxon>
        <taxon>Micromonosporales</taxon>
        <taxon>Micromonosporaceae</taxon>
        <taxon>Plantactinospora</taxon>
    </lineage>
</organism>
<dbReference type="EMBL" id="JBHLUE010000010">
    <property type="protein sequence ID" value="MFC0565065.1"/>
    <property type="molecule type" value="Genomic_DNA"/>
</dbReference>
<dbReference type="InterPro" id="IPR047789">
    <property type="entry name" value="CU044_5270-like"/>
</dbReference>
<evidence type="ECO:0000313" key="2">
    <source>
        <dbReference type="Proteomes" id="UP001589894"/>
    </source>
</evidence>
<evidence type="ECO:0000313" key="1">
    <source>
        <dbReference type="EMBL" id="MFC0565065.1"/>
    </source>
</evidence>
<gene>
    <name evidence="1" type="ORF">ACFFHU_13085</name>
</gene>